<dbReference type="KEGG" id="clus:A9F13_01g09383"/>
<feature type="region of interest" description="Disordered" evidence="7">
    <location>
        <begin position="148"/>
        <end position="179"/>
    </location>
</feature>
<reference evidence="9 10" key="1">
    <citation type="submission" date="2017-04" db="EMBL/GenBank/DDBJ databases">
        <title>Draft genome of the yeast Clavispora lusitaniae type strain CBS 6936.</title>
        <authorList>
            <person name="Durrens P."/>
            <person name="Klopp C."/>
            <person name="Biteau N."/>
            <person name="Fitton-Ouhabi V."/>
            <person name="Dementhon K."/>
            <person name="Accoceberry I."/>
            <person name="Sherman D.J."/>
            <person name="Noel T."/>
        </authorList>
    </citation>
    <scope>NUCLEOTIDE SEQUENCE [LARGE SCALE GENOMIC DNA]</scope>
    <source>
        <strain evidence="9 10">CBS 6936</strain>
    </source>
</reference>
<accession>A0AA91Q567</accession>
<name>A0AA91Q567_CLALS</name>
<comment type="subcellular location">
    <subcellularLocation>
        <location evidence="1">Endoplasmic reticulum membrane</location>
        <topology evidence="1">Multi-pass membrane protein</topology>
    </subcellularLocation>
</comment>
<evidence type="ECO:0000256" key="4">
    <source>
        <dbReference type="ARBA" id="ARBA00022824"/>
    </source>
</evidence>
<dbReference type="PANTHER" id="PTHR13505:SF7">
    <property type="entry name" value="TRANSMEMBRANE PROTEIN 208"/>
    <property type="match status" value="1"/>
</dbReference>
<dbReference type="Proteomes" id="UP000195602">
    <property type="component" value="Unassembled WGS sequence"/>
</dbReference>
<protein>
    <submittedName>
        <fullName evidence="9">Late endosome and vacuole interface protein</fullName>
    </submittedName>
</protein>
<dbReference type="GO" id="GO:0005773">
    <property type="term" value="C:vacuole"/>
    <property type="evidence" value="ECO:0007669"/>
    <property type="project" value="GOC"/>
</dbReference>
<organism evidence="9 10">
    <name type="scientific">Clavispora lusitaniae</name>
    <name type="common">Candida lusitaniae</name>
    <dbReference type="NCBI Taxonomy" id="36911"/>
    <lineage>
        <taxon>Eukaryota</taxon>
        <taxon>Fungi</taxon>
        <taxon>Dikarya</taxon>
        <taxon>Ascomycota</taxon>
        <taxon>Saccharomycotina</taxon>
        <taxon>Pichiomycetes</taxon>
        <taxon>Metschnikowiaceae</taxon>
        <taxon>Clavispora</taxon>
    </lineage>
</organism>
<evidence type="ECO:0000313" key="9">
    <source>
        <dbReference type="EMBL" id="OVF11423.1"/>
    </source>
</evidence>
<evidence type="ECO:0000256" key="7">
    <source>
        <dbReference type="SAM" id="MobiDB-lite"/>
    </source>
</evidence>
<evidence type="ECO:0000256" key="3">
    <source>
        <dbReference type="ARBA" id="ARBA00022692"/>
    </source>
</evidence>
<feature type="transmembrane region" description="Helical" evidence="8">
    <location>
        <begin position="20"/>
        <end position="39"/>
    </location>
</feature>
<dbReference type="InterPro" id="IPR008506">
    <property type="entry name" value="SND2/TMEM208"/>
</dbReference>
<feature type="transmembrane region" description="Helical" evidence="8">
    <location>
        <begin position="119"/>
        <end position="137"/>
    </location>
</feature>
<keyword evidence="5 8" id="KW-1133">Transmembrane helix</keyword>
<evidence type="ECO:0000256" key="8">
    <source>
        <dbReference type="SAM" id="Phobius"/>
    </source>
</evidence>
<evidence type="ECO:0000256" key="1">
    <source>
        <dbReference type="ARBA" id="ARBA00004477"/>
    </source>
</evidence>
<dbReference type="Pfam" id="PF05620">
    <property type="entry name" value="TMEM208_SND2"/>
    <property type="match status" value="1"/>
</dbReference>
<proteinExistence type="inferred from homology"/>
<evidence type="ECO:0000256" key="6">
    <source>
        <dbReference type="ARBA" id="ARBA00023136"/>
    </source>
</evidence>
<comment type="similarity">
    <text evidence="2">Belongs to the TMEM208 family.</text>
</comment>
<evidence type="ECO:0000256" key="2">
    <source>
        <dbReference type="ARBA" id="ARBA00009950"/>
    </source>
</evidence>
<keyword evidence="6 8" id="KW-0472">Membrane</keyword>
<dbReference type="PANTHER" id="PTHR13505">
    <property type="entry name" value="TRANSMEMBRANE PROTEIN 208"/>
    <property type="match status" value="1"/>
</dbReference>
<feature type="transmembrane region" description="Helical" evidence="8">
    <location>
        <begin position="92"/>
        <end position="113"/>
    </location>
</feature>
<evidence type="ECO:0000313" key="10">
    <source>
        <dbReference type="Proteomes" id="UP000195602"/>
    </source>
</evidence>
<comment type="caution">
    <text evidence="9">The sequence shown here is derived from an EMBL/GenBank/DDBJ whole genome shotgun (WGS) entry which is preliminary data.</text>
</comment>
<keyword evidence="4" id="KW-0256">Endoplasmic reticulum</keyword>
<keyword evidence="3 8" id="KW-0812">Transmembrane</keyword>
<sequence>MASSSSKKTAASNAQTLKELHSISLAINFACLLGLYVLHRPASKWKYFFFSIPSFVCQFIIEKSGRPVYAKEAGSGVSRLVRSGNDIKGPGLFEYMFDCIYITWICDVLMLLFGSNKVWMLFLAVPGFIAYKVLSLAKSFFGNRSATTPVAQEAAPTQGKSKRQTKLEQRGQKQKFRTR</sequence>
<dbReference type="EMBL" id="LYUB02000001">
    <property type="protein sequence ID" value="OVF11423.1"/>
    <property type="molecule type" value="Genomic_DNA"/>
</dbReference>
<gene>
    <name evidence="9" type="ORF">A9F13_01g09383</name>
</gene>
<dbReference type="GO" id="GO:0005789">
    <property type="term" value="C:endoplasmic reticulum membrane"/>
    <property type="evidence" value="ECO:0007669"/>
    <property type="project" value="UniProtKB-SubCell"/>
</dbReference>
<evidence type="ECO:0000256" key="5">
    <source>
        <dbReference type="ARBA" id="ARBA00022989"/>
    </source>
</evidence>
<dbReference type="AlphaFoldDB" id="A0AA91Q567"/>
<dbReference type="GO" id="GO:0006624">
    <property type="term" value="P:vacuolar protein processing"/>
    <property type="evidence" value="ECO:0007669"/>
    <property type="project" value="TreeGrafter"/>
</dbReference>